<dbReference type="Gene3D" id="1.20.1250.20">
    <property type="entry name" value="MFS general substrate transporter like domains"/>
    <property type="match status" value="1"/>
</dbReference>
<accession>A0A229NYV5</accession>
<dbReference type="GO" id="GO:0005886">
    <property type="term" value="C:plasma membrane"/>
    <property type="evidence" value="ECO:0007669"/>
    <property type="project" value="UniProtKB-SubCell"/>
</dbReference>
<organism evidence="7 8">
    <name type="scientific">Paenibacillus herberti</name>
    <dbReference type="NCBI Taxonomy" id="1619309"/>
    <lineage>
        <taxon>Bacteria</taxon>
        <taxon>Bacillati</taxon>
        <taxon>Bacillota</taxon>
        <taxon>Bacilli</taxon>
        <taxon>Bacillales</taxon>
        <taxon>Paenibacillaceae</taxon>
        <taxon>Paenibacillus</taxon>
    </lineage>
</organism>
<evidence type="ECO:0000256" key="2">
    <source>
        <dbReference type="ARBA" id="ARBA00022475"/>
    </source>
</evidence>
<evidence type="ECO:0000256" key="6">
    <source>
        <dbReference type="SAM" id="Phobius"/>
    </source>
</evidence>
<gene>
    <name evidence="7" type="ORF">CGZ75_18405</name>
</gene>
<feature type="transmembrane region" description="Helical" evidence="6">
    <location>
        <begin position="315"/>
        <end position="345"/>
    </location>
</feature>
<feature type="transmembrane region" description="Helical" evidence="6">
    <location>
        <begin position="158"/>
        <end position="183"/>
    </location>
</feature>
<dbReference type="InterPro" id="IPR011701">
    <property type="entry name" value="MFS"/>
</dbReference>
<dbReference type="PANTHER" id="PTHR23513:SF19">
    <property type="entry name" value="MAJOR FACILITATOR SUPERFAMILY (MFS) PROFILE DOMAIN-CONTAINING PROTEIN"/>
    <property type="match status" value="1"/>
</dbReference>
<evidence type="ECO:0008006" key="9">
    <source>
        <dbReference type="Google" id="ProtNLM"/>
    </source>
</evidence>
<name>A0A229NYV5_9BACL</name>
<dbReference type="RefSeq" id="WP_089525656.1">
    <property type="nucleotide sequence ID" value="NZ_NMUQ01000002.1"/>
</dbReference>
<dbReference type="SUPFAM" id="SSF103473">
    <property type="entry name" value="MFS general substrate transporter"/>
    <property type="match status" value="1"/>
</dbReference>
<feature type="transmembrane region" description="Helical" evidence="6">
    <location>
        <begin position="402"/>
        <end position="420"/>
    </location>
</feature>
<evidence type="ECO:0000256" key="1">
    <source>
        <dbReference type="ARBA" id="ARBA00004651"/>
    </source>
</evidence>
<evidence type="ECO:0000256" key="4">
    <source>
        <dbReference type="ARBA" id="ARBA00022989"/>
    </source>
</evidence>
<dbReference type="InterPro" id="IPR036259">
    <property type="entry name" value="MFS_trans_sf"/>
</dbReference>
<comment type="caution">
    <text evidence="7">The sequence shown here is derived from an EMBL/GenBank/DDBJ whole genome shotgun (WGS) entry which is preliminary data.</text>
</comment>
<feature type="transmembrane region" description="Helical" evidence="6">
    <location>
        <begin position="247"/>
        <end position="269"/>
    </location>
</feature>
<feature type="transmembrane region" description="Helical" evidence="6">
    <location>
        <begin position="281"/>
        <end position="303"/>
    </location>
</feature>
<keyword evidence="5 6" id="KW-0472">Membrane</keyword>
<dbReference type="PANTHER" id="PTHR23513">
    <property type="entry name" value="INTEGRAL MEMBRANE EFFLUX PROTEIN-RELATED"/>
    <property type="match status" value="1"/>
</dbReference>
<proteinExistence type="predicted"/>
<reference evidence="7 8" key="1">
    <citation type="submission" date="2017-07" db="EMBL/GenBank/DDBJ databases">
        <title>Paenibacillus herberti R33 genome sequencing and assembly.</title>
        <authorList>
            <person name="Su W."/>
        </authorList>
    </citation>
    <scope>NUCLEOTIDE SEQUENCE [LARGE SCALE GENOMIC DNA]</scope>
    <source>
        <strain evidence="7 8">R33</strain>
    </source>
</reference>
<dbReference type="CDD" id="cd06173">
    <property type="entry name" value="MFS_MefA_like"/>
    <property type="match status" value="1"/>
</dbReference>
<dbReference type="Proteomes" id="UP000215145">
    <property type="component" value="Unassembled WGS sequence"/>
</dbReference>
<keyword evidence="3 6" id="KW-0812">Transmembrane</keyword>
<evidence type="ECO:0000256" key="5">
    <source>
        <dbReference type="ARBA" id="ARBA00023136"/>
    </source>
</evidence>
<evidence type="ECO:0000313" key="7">
    <source>
        <dbReference type="EMBL" id="OXM14839.1"/>
    </source>
</evidence>
<comment type="subcellular location">
    <subcellularLocation>
        <location evidence="1">Cell membrane</location>
        <topology evidence="1">Multi-pass membrane protein</topology>
    </subcellularLocation>
</comment>
<sequence>MAYPRMFRVMWAGQSISNLGDTLYLLAIVTMVYQLTGSAMFASLVPLARVVGQLICGVAAPLVMDRFQLTLLIKLSQLLQVVLFAFLIVVCRGMVESDIPTVLVLIAMLSFTDGITTPVRNALIPQYVGRGELLRANGLMSTTDQIVMMSGWAAGGVIVAWLGASTVMLGTLGIYAAALFLTLQLREPSTPKAAITAAVQAEGGMQTHDEKSLLPEGETHIGKEKGSAWESVKEGWQNIWRNPVLRLLIFIDAIEGTVGAAWIGAMLLVYATEQLGSGTEWYGFINGGYFAGCIVGGLLVVTFTRRLSRFPALSIVVGAGIMGLLTLVFAWITAPALALLIVILMGPPQQLREVTRRTVFQKACPPEQLPKVMSAENTLVYSLFGLSVVLLSWMADRWGVEVVYTMTGVFYLITALLVGINRKKIQAAALDGQNVKPVSPS</sequence>
<protein>
    <recommendedName>
        <fullName evidence="9">MFS transporter</fullName>
    </recommendedName>
</protein>
<dbReference type="OrthoDB" id="2351575at2"/>
<keyword evidence="4 6" id="KW-1133">Transmembrane helix</keyword>
<dbReference type="GO" id="GO:0022857">
    <property type="term" value="F:transmembrane transporter activity"/>
    <property type="evidence" value="ECO:0007669"/>
    <property type="project" value="InterPro"/>
</dbReference>
<evidence type="ECO:0000313" key="8">
    <source>
        <dbReference type="Proteomes" id="UP000215145"/>
    </source>
</evidence>
<keyword evidence="8" id="KW-1185">Reference proteome</keyword>
<evidence type="ECO:0000256" key="3">
    <source>
        <dbReference type="ARBA" id="ARBA00022692"/>
    </source>
</evidence>
<dbReference type="Pfam" id="PF07690">
    <property type="entry name" value="MFS_1"/>
    <property type="match status" value="1"/>
</dbReference>
<feature type="transmembrane region" description="Helical" evidence="6">
    <location>
        <begin position="71"/>
        <end position="95"/>
    </location>
</feature>
<feature type="transmembrane region" description="Helical" evidence="6">
    <location>
        <begin position="21"/>
        <end position="41"/>
    </location>
</feature>
<keyword evidence="2" id="KW-1003">Cell membrane</keyword>
<dbReference type="AlphaFoldDB" id="A0A229NYV5"/>
<dbReference type="EMBL" id="NMUQ01000002">
    <property type="protein sequence ID" value="OXM14839.1"/>
    <property type="molecule type" value="Genomic_DNA"/>
</dbReference>